<evidence type="ECO:0000256" key="4">
    <source>
        <dbReference type="ARBA" id="ARBA00022723"/>
    </source>
</evidence>
<dbReference type="GO" id="GO:0002098">
    <property type="term" value="P:tRNA wobble uridine modification"/>
    <property type="evidence" value="ECO:0007669"/>
    <property type="project" value="TreeGrafter"/>
</dbReference>
<accession>A0A916VB63</accession>
<dbReference type="HAMAP" id="MF_00379">
    <property type="entry name" value="GTPase_MnmE"/>
    <property type="match status" value="1"/>
</dbReference>
<dbReference type="NCBIfam" id="TIGR00450">
    <property type="entry name" value="mnmE_trmE_thdF"/>
    <property type="match status" value="1"/>
</dbReference>
<evidence type="ECO:0000256" key="6">
    <source>
        <dbReference type="ARBA" id="ARBA00022801"/>
    </source>
</evidence>
<proteinExistence type="inferred from homology"/>
<feature type="binding site" evidence="10">
    <location>
        <position position="85"/>
    </location>
    <ligand>
        <name>(6S)-5-formyl-5,6,7,8-tetrahydrofolate</name>
        <dbReference type="ChEBI" id="CHEBI:57457"/>
    </ligand>
</feature>
<dbReference type="NCBIfam" id="TIGR00231">
    <property type="entry name" value="small_GTP"/>
    <property type="match status" value="1"/>
</dbReference>
<gene>
    <name evidence="10 13" type="primary">mnmE</name>
    <name evidence="10" type="synonym">trmE</name>
    <name evidence="13" type="ORF">ANBU17_00410</name>
</gene>
<dbReference type="EMBL" id="BLYI01000002">
    <property type="protein sequence ID" value="GFO83694.1"/>
    <property type="molecule type" value="Genomic_DNA"/>
</dbReference>
<dbReference type="AlphaFoldDB" id="A0A916VB63"/>
<feature type="binding site" evidence="10">
    <location>
        <position position="251"/>
    </location>
    <ligand>
        <name>K(+)</name>
        <dbReference type="ChEBI" id="CHEBI:29103"/>
    </ligand>
</feature>
<dbReference type="Gene3D" id="3.30.1360.120">
    <property type="entry name" value="Probable tRNA modification gtpase trme, domain 1"/>
    <property type="match status" value="1"/>
</dbReference>
<evidence type="ECO:0000313" key="13">
    <source>
        <dbReference type="EMBL" id="GFO83694.1"/>
    </source>
</evidence>
<comment type="subunit">
    <text evidence="10">Homodimer. Heterotetramer of two MnmE and two MnmG subunits.</text>
</comment>
<dbReference type="InterPro" id="IPR027266">
    <property type="entry name" value="TrmE/GcvT-like"/>
</dbReference>
<evidence type="ECO:0000256" key="7">
    <source>
        <dbReference type="ARBA" id="ARBA00022842"/>
    </source>
</evidence>
<evidence type="ECO:0000256" key="9">
    <source>
        <dbReference type="ARBA" id="ARBA00023134"/>
    </source>
</evidence>
<evidence type="ECO:0000256" key="1">
    <source>
        <dbReference type="ARBA" id="ARBA00011043"/>
    </source>
</evidence>
<evidence type="ECO:0000256" key="10">
    <source>
        <dbReference type="HAMAP-Rule" id="MF_00379"/>
    </source>
</evidence>
<feature type="binding site" evidence="10">
    <location>
        <position position="254"/>
    </location>
    <ligand>
        <name>K(+)</name>
        <dbReference type="ChEBI" id="CHEBI:29103"/>
    </ligand>
</feature>
<reference evidence="13" key="1">
    <citation type="submission" date="2020-06" db="EMBL/GenBank/DDBJ databases">
        <title>Characterization of fructooligosaccharide metabolism and fructooligosaccharide-degrading enzymes in human commensal butyrate producers.</title>
        <authorList>
            <person name="Tanno H."/>
            <person name="Fujii T."/>
            <person name="Hirano K."/>
            <person name="Maeno S."/>
            <person name="Tonozuka T."/>
            <person name="Sakamoto M."/>
            <person name="Ohkuma M."/>
            <person name="Tochio T."/>
            <person name="Endo A."/>
        </authorList>
    </citation>
    <scope>NUCLEOTIDE SEQUENCE</scope>
    <source>
        <strain evidence="13">JCM 17466</strain>
    </source>
</reference>
<dbReference type="RefSeq" id="WP_201309512.1">
    <property type="nucleotide sequence ID" value="NZ_BLYI01000002.1"/>
</dbReference>
<feature type="domain" description="TrmE-type G" evidence="12">
    <location>
        <begin position="220"/>
        <end position="378"/>
    </location>
</feature>
<dbReference type="CDD" id="cd14858">
    <property type="entry name" value="TrmE_N"/>
    <property type="match status" value="1"/>
</dbReference>
<feature type="binding site" evidence="10">
    <location>
        <position position="230"/>
    </location>
    <ligand>
        <name>K(+)</name>
        <dbReference type="ChEBI" id="CHEBI:29103"/>
    </ligand>
</feature>
<dbReference type="InterPro" id="IPR005225">
    <property type="entry name" value="Small_GTP-bd"/>
</dbReference>
<dbReference type="GO" id="GO:0030488">
    <property type="term" value="P:tRNA methylation"/>
    <property type="evidence" value="ECO:0007669"/>
    <property type="project" value="TreeGrafter"/>
</dbReference>
<evidence type="ECO:0000256" key="3">
    <source>
        <dbReference type="ARBA" id="ARBA00022694"/>
    </source>
</evidence>
<comment type="subcellular location">
    <subcellularLocation>
        <location evidence="10">Cytoplasm</location>
    </subcellularLocation>
</comment>
<dbReference type="GO" id="GO:0005525">
    <property type="term" value="F:GTP binding"/>
    <property type="evidence" value="ECO:0007669"/>
    <property type="project" value="UniProtKB-UniRule"/>
</dbReference>
<dbReference type="PANTHER" id="PTHR42714:SF2">
    <property type="entry name" value="TRNA MODIFICATION GTPASE GTPBP3, MITOCHONDRIAL"/>
    <property type="match status" value="1"/>
</dbReference>
<keyword evidence="3 10" id="KW-0819">tRNA processing</keyword>
<evidence type="ECO:0000313" key="14">
    <source>
        <dbReference type="Proteomes" id="UP000613208"/>
    </source>
</evidence>
<keyword evidence="7 10" id="KW-0460">Magnesium</keyword>
<dbReference type="FunFam" id="3.40.50.300:FF:000494">
    <property type="entry name" value="tRNA modification GTPase MnmE"/>
    <property type="match status" value="1"/>
</dbReference>
<dbReference type="GO" id="GO:0046872">
    <property type="term" value="F:metal ion binding"/>
    <property type="evidence" value="ECO:0007669"/>
    <property type="project" value="UniProtKB-KW"/>
</dbReference>
<dbReference type="PANTHER" id="PTHR42714">
    <property type="entry name" value="TRNA MODIFICATION GTPASE GTPBP3"/>
    <property type="match status" value="1"/>
</dbReference>
<comment type="function">
    <text evidence="10">Exhibits a very high intrinsic GTPase hydrolysis rate. Involved in the addition of a carboxymethylaminomethyl (cmnm) group at the wobble position (U34) of certain tRNAs, forming tRNA-cmnm(5)s(2)U34.</text>
</comment>
<sequence>MKTDTIAAIATPMTNSSIGIIRISGDDSLEIIEKVFKAKKKKSMKEVPSYTAHYGYAYDGDKMLDECIVLVMKGPHSYTTEDVVEINCHGGTMVMKKILEAVVKAGARPAEPGEFTKRAFLNGRIDLSEAEAVMDLIHSKNEFALKSSLKQLQGVLGDKIVSIRKKIIHSVAFIESALDDPEHYSIDGFADELKEQILEIMKELKYFLDHADNGRILKEGIQTVIVGKPNAGKSSLLNMLLGEDRAIVTDIAGTTRDALEESIQINGITLNIIDTAGIRETDDLVERMGVDRAKKLLKRADLILYVVDTSVPLTSEDTQISVLIHGKQTIALMNKSDLEPVVKAQDLKDKGFENIVEISAKEKKGLDALYDKINTMFFRGEVTFNDEIYITNVRHKNAVSNALDSLNLVLNSIEKGMPEDFFSIDLLDAYEQLGFIIGESVSEDLVNEIFSEFCMGK</sequence>
<keyword evidence="5 10" id="KW-0547">Nucleotide-binding</keyword>
<evidence type="ECO:0000256" key="5">
    <source>
        <dbReference type="ARBA" id="ARBA00022741"/>
    </source>
</evidence>
<feature type="binding site" evidence="10">
    <location>
        <position position="124"/>
    </location>
    <ligand>
        <name>(6S)-5-formyl-5,6,7,8-tetrahydrofolate</name>
        <dbReference type="ChEBI" id="CHEBI:57457"/>
    </ligand>
</feature>
<dbReference type="PROSITE" id="PS51709">
    <property type="entry name" value="G_TRME"/>
    <property type="match status" value="1"/>
</dbReference>
<keyword evidence="6 10" id="KW-0378">Hydrolase</keyword>
<dbReference type="GO" id="GO:0005829">
    <property type="term" value="C:cytosol"/>
    <property type="evidence" value="ECO:0007669"/>
    <property type="project" value="TreeGrafter"/>
</dbReference>
<dbReference type="Proteomes" id="UP000613208">
    <property type="component" value="Unassembled WGS sequence"/>
</dbReference>
<evidence type="ECO:0000259" key="12">
    <source>
        <dbReference type="PROSITE" id="PS51709"/>
    </source>
</evidence>
<dbReference type="InterPro" id="IPR027368">
    <property type="entry name" value="MnmE_dom2"/>
</dbReference>
<dbReference type="PRINTS" id="PR00449">
    <property type="entry name" value="RASTRNSFRMNG"/>
</dbReference>
<dbReference type="GO" id="GO:0003924">
    <property type="term" value="F:GTPase activity"/>
    <property type="evidence" value="ECO:0007669"/>
    <property type="project" value="UniProtKB-UniRule"/>
</dbReference>
<dbReference type="InterPro" id="IPR018948">
    <property type="entry name" value="GTP-bd_TrmE_N"/>
</dbReference>
<keyword evidence="2 10" id="KW-0963">Cytoplasm</keyword>
<keyword evidence="14" id="KW-1185">Reference proteome</keyword>
<dbReference type="EC" id="3.6.-.-" evidence="10"/>
<organism evidence="13 14">
    <name type="scientific">Anaerostipes butyraticus</name>
    <dbReference type="NCBI Taxonomy" id="645466"/>
    <lineage>
        <taxon>Bacteria</taxon>
        <taxon>Bacillati</taxon>
        <taxon>Bacillota</taxon>
        <taxon>Clostridia</taxon>
        <taxon>Lachnospirales</taxon>
        <taxon>Lachnospiraceae</taxon>
        <taxon>Anaerostipes</taxon>
    </lineage>
</organism>
<feature type="binding site" evidence="10">
    <location>
        <begin position="230"/>
        <end position="235"/>
    </location>
    <ligand>
        <name>GTP</name>
        <dbReference type="ChEBI" id="CHEBI:37565"/>
    </ligand>
</feature>
<dbReference type="InterPro" id="IPR025867">
    <property type="entry name" value="MnmE_helical"/>
</dbReference>
<protein>
    <recommendedName>
        <fullName evidence="10">tRNA modification GTPase MnmE</fullName>
        <ecNumber evidence="10">3.6.-.-</ecNumber>
    </recommendedName>
</protein>
<keyword evidence="4 10" id="KW-0479">Metal-binding</keyword>
<dbReference type="GO" id="GO:0042802">
    <property type="term" value="F:identical protein binding"/>
    <property type="evidence" value="ECO:0007669"/>
    <property type="project" value="UniProtKB-ARBA"/>
</dbReference>
<feature type="binding site" evidence="10">
    <location>
        <position position="22"/>
    </location>
    <ligand>
        <name>(6S)-5-formyl-5,6,7,8-tetrahydrofolate</name>
        <dbReference type="ChEBI" id="CHEBI:57457"/>
    </ligand>
</feature>
<dbReference type="Gene3D" id="3.40.50.300">
    <property type="entry name" value="P-loop containing nucleotide triphosphate hydrolases"/>
    <property type="match status" value="1"/>
</dbReference>
<keyword evidence="9 10" id="KW-0342">GTP-binding</keyword>
<evidence type="ECO:0000256" key="8">
    <source>
        <dbReference type="ARBA" id="ARBA00022958"/>
    </source>
</evidence>
<dbReference type="Pfam" id="PF01926">
    <property type="entry name" value="MMR_HSR1"/>
    <property type="match status" value="1"/>
</dbReference>
<name>A0A916VB63_9FIRM</name>
<dbReference type="Pfam" id="PF12631">
    <property type="entry name" value="MnmE_helical"/>
    <property type="match status" value="1"/>
</dbReference>
<dbReference type="Pfam" id="PF10396">
    <property type="entry name" value="TrmE_N"/>
    <property type="match status" value="1"/>
</dbReference>
<dbReference type="InterPro" id="IPR004520">
    <property type="entry name" value="GTPase_MnmE"/>
</dbReference>
<feature type="binding site" evidence="10">
    <location>
        <begin position="249"/>
        <end position="255"/>
    </location>
    <ligand>
        <name>GTP</name>
        <dbReference type="ChEBI" id="CHEBI:37565"/>
    </ligand>
</feature>
<keyword evidence="8 10" id="KW-0630">Potassium</keyword>
<comment type="caution">
    <text evidence="10">Lacks conserved residue(s) required for the propagation of feature annotation.</text>
</comment>
<dbReference type="FunFam" id="3.30.1360.120:FF:000003">
    <property type="entry name" value="tRNA modification GTPase MnmE"/>
    <property type="match status" value="1"/>
</dbReference>
<evidence type="ECO:0000256" key="2">
    <source>
        <dbReference type="ARBA" id="ARBA00022490"/>
    </source>
</evidence>
<comment type="similarity">
    <text evidence="1 10 11">Belongs to the TRAFAC class TrmE-Era-EngA-EngB-Septin-like GTPase superfamily. TrmE GTPase family.</text>
</comment>
<feature type="binding site" evidence="10">
    <location>
        <position position="249"/>
    </location>
    <ligand>
        <name>K(+)</name>
        <dbReference type="ChEBI" id="CHEBI:29103"/>
    </ligand>
</feature>
<dbReference type="InterPro" id="IPR006073">
    <property type="entry name" value="GTP-bd"/>
</dbReference>
<dbReference type="CDD" id="cd04164">
    <property type="entry name" value="trmE"/>
    <property type="match status" value="1"/>
</dbReference>
<feature type="binding site" evidence="10">
    <location>
        <begin position="274"/>
        <end position="277"/>
    </location>
    <ligand>
        <name>GTP</name>
        <dbReference type="ChEBI" id="CHEBI:37565"/>
    </ligand>
</feature>
<dbReference type="NCBIfam" id="NF003661">
    <property type="entry name" value="PRK05291.1-3"/>
    <property type="match status" value="1"/>
</dbReference>
<comment type="caution">
    <text evidence="13">The sequence shown here is derived from an EMBL/GenBank/DDBJ whole genome shotgun (WGS) entry which is preliminary data.</text>
</comment>
<dbReference type="InterPro" id="IPR027417">
    <property type="entry name" value="P-loop_NTPase"/>
</dbReference>
<dbReference type="InterPro" id="IPR031168">
    <property type="entry name" value="G_TrmE"/>
</dbReference>
<feature type="binding site" evidence="10">
    <location>
        <position position="457"/>
    </location>
    <ligand>
        <name>(6S)-5-formyl-5,6,7,8-tetrahydrofolate</name>
        <dbReference type="ChEBI" id="CHEBI:57457"/>
    </ligand>
</feature>
<comment type="cofactor">
    <cofactor evidence="10">
        <name>K(+)</name>
        <dbReference type="ChEBI" id="CHEBI:29103"/>
    </cofactor>
    <text evidence="10">Binds 1 potassium ion per subunit.</text>
</comment>
<dbReference type="Gene3D" id="1.20.120.430">
    <property type="entry name" value="tRNA modification GTPase MnmE domain 2"/>
    <property type="match status" value="1"/>
</dbReference>
<feature type="binding site" evidence="10">
    <location>
        <position position="234"/>
    </location>
    <ligand>
        <name>Mg(2+)</name>
        <dbReference type="ChEBI" id="CHEBI:18420"/>
    </ligand>
</feature>
<evidence type="ECO:0000256" key="11">
    <source>
        <dbReference type="RuleBase" id="RU003313"/>
    </source>
</evidence>
<dbReference type="SUPFAM" id="SSF52540">
    <property type="entry name" value="P-loop containing nucleoside triphosphate hydrolases"/>
    <property type="match status" value="1"/>
</dbReference>
<feature type="binding site" evidence="10">
    <location>
        <position position="255"/>
    </location>
    <ligand>
        <name>Mg(2+)</name>
        <dbReference type="ChEBI" id="CHEBI:18420"/>
    </ligand>
</feature>